<sequence length="449" mass="48073">MEVPGKLSEKIWPHGTYRDGDGIVCIGEIRATDLAKEFGTPLFVLDENDFRARARNWRASFEDAFGVGNVSVYYAGKAFISIAVAKWVDQEGLGLDVCTGGEFAIATAAQFPTSRIAYHGNNKSESEIHDAVTAGVGLIVVDSFYELERVAREALAAGVVQTILLRVTPGVDAHTHEFIATAHEDVKFGFSISTGAAAEAARLALASPHLELRGLHSHIGSQIFDTEGFEVAAHRVIALLAAIRDEHGVALESLDLGGGYGIAYVESDDPLSPDAISQSLFEIVKTECDAHDLEIPHISIEPGRAVVGPSTVTLYTVGTVKAVELDGGRSRSYISVDGGMSDNIRTALYDAEYTAVLANRLSTAAPFLSRVVGKHCESGDIVVRDTDLPSDIAPGDLIATPATGAYGRSMASNYNHLTRPPVVAVYNGKARVIVRRETHEDLMRLEVEG</sequence>
<evidence type="ECO:0000256" key="4">
    <source>
        <dbReference type="ARBA" id="ARBA00023239"/>
    </source>
</evidence>
<dbReference type="InterPro" id="IPR009006">
    <property type="entry name" value="Ala_racemase/Decarboxylase_C"/>
</dbReference>
<dbReference type="PRINTS" id="PR01179">
    <property type="entry name" value="ODADCRBXLASE"/>
</dbReference>
<keyword evidence="2" id="KW-0210">Decarboxylase</keyword>
<accession>A0A1J5QRN2</accession>
<protein>
    <submittedName>
        <fullName evidence="7">Diaminopimelate decarboxylase</fullName>
        <ecNumber evidence="7">4.1.1.20</ecNumber>
    </submittedName>
</protein>
<dbReference type="EC" id="4.1.1.20" evidence="7"/>
<evidence type="ECO:0000259" key="6">
    <source>
        <dbReference type="Pfam" id="PF02784"/>
    </source>
</evidence>
<dbReference type="Pfam" id="PF00278">
    <property type="entry name" value="Orn_DAP_Arg_deC"/>
    <property type="match status" value="1"/>
</dbReference>
<dbReference type="CDD" id="cd06828">
    <property type="entry name" value="PLPDE_III_DapDC"/>
    <property type="match status" value="1"/>
</dbReference>
<dbReference type="PANTHER" id="PTHR43727:SF2">
    <property type="entry name" value="GROUP IV DECARBOXYLASE"/>
    <property type="match status" value="1"/>
</dbReference>
<dbReference type="GO" id="GO:0008836">
    <property type="term" value="F:diaminopimelate decarboxylase activity"/>
    <property type="evidence" value="ECO:0007669"/>
    <property type="project" value="UniProtKB-EC"/>
</dbReference>
<dbReference type="InterPro" id="IPR022657">
    <property type="entry name" value="De-COase2_CS"/>
</dbReference>
<dbReference type="FunFam" id="3.20.20.10:FF:000003">
    <property type="entry name" value="Diaminopimelate decarboxylase"/>
    <property type="match status" value="1"/>
</dbReference>
<dbReference type="PROSITE" id="PS00878">
    <property type="entry name" value="ODR_DC_2_1"/>
    <property type="match status" value="1"/>
</dbReference>
<evidence type="ECO:0000259" key="5">
    <source>
        <dbReference type="Pfam" id="PF00278"/>
    </source>
</evidence>
<feature type="domain" description="Orn/DAP/Arg decarboxylase 2 N-terminal" evidence="6">
    <location>
        <begin position="49"/>
        <end position="307"/>
    </location>
</feature>
<evidence type="ECO:0000313" key="7">
    <source>
        <dbReference type="EMBL" id="OIQ80155.1"/>
    </source>
</evidence>
<dbReference type="Gene3D" id="3.20.20.10">
    <property type="entry name" value="Alanine racemase"/>
    <property type="match status" value="1"/>
</dbReference>
<dbReference type="EMBL" id="MLJW01001101">
    <property type="protein sequence ID" value="OIQ80155.1"/>
    <property type="molecule type" value="Genomic_DNA"/>
</dbReference>
<comment type="caution">
    <text evidence="7">The sequence shown here is derived from an EMBL/GenBank/DDBJ whole genome shotgun (WGS) entry which is preliminary data.</text>
</comment>
<reference evidence="7" key="1">
    <citation type="submission" date="2016-10" db="EMBL/GenBank/DDBJ databases">
        <title>Sequence of Gallionella enrichment culture.</title>
        <authorList>
            <person name="Poehlein A."/>
            <person name="Muehling M."/>
            <person name="Daniel R."/>
        </authorList>
    </citation>
    <scope>NUCLEOTIDE SEQUENCE</scope>
</reference>
<feature type="domain" description="Orn/DAP/Arg decarboxylase 2 C-terminal" evidence="5">
    <location>
        <begin position="310"/>
        <end position="404"/>
    </location>
</feature>
<dbReference type="HAMAP" id="MF_02120">
    <property type="entry name" value="LysA"/>
    <property type="match status" value="1"/>
</dbReference>
<dbReference type="InterPro" id="IPR022653">
    <property type="entry name" value="De-COase2_pyr-phos_BS"/>
</dbReference>
<comment type="cofactor">
    <cofactor evidence="1">
        <name>pyridoxal 5'-phosphate</name>
        <dbReference type="ChEBI" id="CHEBI:597326"/>
    </cofactor>
</comment>
<keyword evidence="3" id="KW-0663">Pyridoxal phosphate</keyword>
<organism evidence="7">
    <name type="scientific">mine drainage metagenome</name>
    <dbReference type="NCBI Taxonomy" id="410659"/>
    <lineage>
        <taxon>unclassified sequences</taxon>
        <taxon>metagenomes</taxon>
        <taxon>ecological metagenomes</taxon>
    </lineage>
</organism>
<dbReference type="Pfam" id="PF02784">
    <property type="entry name" value="Orn_Arg_deC_N"/>
    <property type="match status" value="1"/>
</dbReference>
<name>A0A1J5QRN2_9ZZZZ</name>
<dbReference type="InterPro" id="IPR029066">
    <property type="entry name" value="PLP-binding_barrel"/>
</dbReference>
<dbReference type="InterPro" id="IPR022644">
    <property type="entry name" value="De-COase2_N"/>
</dbReference>
<dbReference type="PRINTS" id="PR01181">
    <property type="entry name" value="DAPDCRBXLASE"/>
</dbReference>
<evidence type="ECO:0000256" key="1">
    <source>
        <dbReference type="ARBA" id="ARBA00001933"/>
    </source>
</evidence>
<dbReference type="PROSITE" id="PS00879">
    <property type="entry name" value="ODR_DC_2_2"/>
    <property type="match status" value="1"/>
</dbReference>
<gene>
    <name evidence="7" type="primary">lysA_13</name>
    <name evidence="7" type="ORF">GALL_380980</name>
</gene>
<keyword evidence="4 7" id="KW-0456">Lyase</keyword>
<dbReference type="Gene3D" id="2.40.37.10">
    <property type="entry name" value="Lyase, Ornithine Decarboxylase, Chain A, domain 1"/>
    <property type="match status" value="1"/>
</dbReference>
<dbReference type="InterPro" id="IPR002986">
    <property type="entry name" value="DAP_deCOOHase_LysA"/>
</dbReference>
<proteinExistence type="inferred from homology"/>
<dbReference type="InterPro" id="IPR000183">
    <property type="entry name" value="Orn/DAP/Arg_de-COase"/>
</dbReference>
<dbReference type="InterPro" id="IPR022643">
    <property type="entry name" value="De-COase2_C"/>
</dbReference>
<evidence type="ECO:0000256" key="3">
    <source>
        <dbReference type="ARBA" id="ARBA00022898"/>
    </source>
</evidence>
<evidence type="ECO:0000256" key="2">
    <source>
        <dbReference type="ARBA" id="ARBA00022793"/>
    </source>
</evidence>
<dbReference type="AlphaFoldDB" id="A0A1J5QRN2"/>
<dbReference type="SUPFAM" id="SSF50621">
    <property type="entry name" value="Alanine racemase C-terminal domain-like"/>
    <property type="match status" value="1"/>
</dbReference>
<dbReference type="NCBIfam" id="TIGR01048">
    <property type="entry name" value="lysA"/>
    <property type="match status" value="1"/>
</dbReference>
<dbReference type="PANTHER" id="PTHR43727">
    <property type="entry name" value="DIAMINOPIMELATE DECARBOXYLASE"/>
    <property type="match status" value="1"/>
</dbReference>
<dbReference type="GO" id="GO:0009089">
    <property type="term" value="P:lysine biosynthetic process via diaminopimelate"/>
    <property type="evidence" value="ECO:0007669"/>
    <property type="project" value="InterPro"/>
</dbReference>
<dbReference type="SUPFAM" id="SSF51419">
    <property type="entry name" value="PLP-binding barrel"/>
    <property type="match status" value="1"/>
</dbReference>